<dbReference type="SUPFAM" id="SSF55931">
    <property type="entry name" value="Glutamine synthetase/guanido kinase"/>
    <property type="match status" value="1"/>
</dbReference>
<evidence type="ECO:0000256" key="6">
    <source>
        <dbReference type="ARBA" id="ARBA00022840"/>
    </source>
</evidence>
<dbReference type="InterPro" id="IPR014746">
    <property type="entry name" value="Gln_synth/guanido_kin_cat_dom"/>
</dbReference>
<dbReference type="GO" id="GO:0004111">
    <property type="term" value="F:creatine kinase activity"/>
    <property type="evidence" value="ECO:0007669"/>
    <property type="project" value="InterPro"/>
</dbReference>
<name>A0A7S5LJX2_BEMTA</name>
<dbReference type="InterPro" id="IPR000749">
    <property type="entry name" value="ATP-guanido_PTrfase"/>
</dbReference>
<evidence type="ECO:0000256" key="9">
    <source>
        <dbReference type="RuleBase" id="RU000505"/>
    </source>
</evidence>
<dbReference type="InterPro" id="IPR022414">
    <property type="entry name" value="ATP-guanido_PTrfase_cat"/>
</dbReference>
<dbReference type="CDD" id="cd07932">
    <property type="entry name" value="arginine_kinase_like"/>
    <property type="match status" value="1"/>
</dbReference>
<keyword evidence="6 8" id="KW-0067">ATP-binding</keyword>
<evidence type="ECO:0000256" key="7">
    <source>
        <dbReference type="PROSITE-ProRule" id="PRU00842"/>
    </source>
</evidence>
<dbReference type="EMBL" id="MN738087">
    <property type="protein sequence ID" value="QHB15624.1"/>
    <property type="molecule type" value="mRNA"/>
</dbReference>
<keyword evidence="3 8" id="KW-0808">Transferase</keyword>
<sequence>MTDAATLEKLEAAFATLQGQESKSLLKKYLTKEIFDKLKTKVTSFNSSLLDVIQSGVANPDSGVGIYAPDAESYSVFADLFDPIIEDYHGGFKPTDKHPAKDWGDVSTLGNLDPTGEYVISTRVRCGRSMEGYPFNPCLTEAQYKEMEEKVSSTLSGLSGELAGKFYPLTGMSKETQQQLIDDHFLFKEGDRFLQAANACRFWPTGRGIYHNDNKTFLVWCNEEDHLRLISMQMGGDLGEVYRRLVTAVNDIEKRIPFSHHDRLGFLTFCPTNLGTTVRASVHIKVPKLAANKAKLEEVASKFNLQVRGTRGEHTEAEGGIYDISNKRRMGLTEYEAVKEMSDGITELIKIEQELK</sequence>
<organism evidence="12">
    <name type="scientific">Bemisia tabaci</name>
    <name type="common">Sweetpotato whitefly</name>
    <name type="synonym">Aleurodes tabaci</name>
    <dbReference type="NCBI Taxonomy" id="7038"/>
    <lineage>
        <taxon>Eukaryota</taxon>
        <taxon>Metazoa</taxon>
        <taxon>Ecdysozoa</taxon>
        <taxon>Arthropoda</taxon>
        <taxon>Hexapoda</taxon>
        <taxon>Insecta</taxon>
        <taxon>Pterygota</taxon>
        <taxon>Neoptera</taxon>
        <taxon>Paraneoptera</taxon>
        <taxon>Hemiptera</taxon>
        <taxon>Sternorrhyncha</taxon>
        <taxon>Aleyrodoidea</taxon>
        <taxon>Aleyrodidae</taxon>
        <taxon>Aleyrodinae</taxon>
        <taxon>Bemisia</taxon>
    </lineage>
</organism>
<feature type="domain" description="Phosphagen kinase N-terminal" evidence="10">
    <location>
        <begin position="6"/>
        <end position="90"/>
    </location>
</feature>
<accession>A0A7S5LJX2</accession>
<dbReference type="EC" id="2.7.3.3" evidence="2"/>
<dbReference type="InterPro" id="IPR036802">
    <property type="entry name" value="ATP-guanido_PTrfase_N_sf"/>
</dbReference>
<dbReference type="PROSITE" id="PS51509">
    <property type="entry name" value="PHOSPHAGEN_KINASE_N"/>
    <property type="match status" value="1"/>
</dbReference>
<dbReference type="GO" id="GO:0005615">
    <property type="term" value="C:extracellular space"/>
    <property type="evidence" value="ECO:0007669"/>
    <property type="project" value="TreeGrafter"/>
</dbReference>
<evidence type="ECO:0000259" key="11">
    <source>
        <dbReference type="PROSITE" id="PS51510"/>
    </source>
</evidence>
<dbReference type="PANTHER" id="PTHR11547:SF38">
    <property type="entry name" value="ARGININE KINASE 1-RELATED"/>
    <property type="match status" value="1"/>
</dbReference>
<dbReference type="GO" id="GO:0046314">
    <property type="term" value="P:phosphocreatine biosynthetic process"/>
    <property type="evidence" value="ECO:0007669"/>
    <property type="project" value="InterPro"/>
</dbReference>
<dbReference type="FunFam" id="3.30.590.10:FF:000006">
    <property type="entry name" value="Arginine kinase 1"/>
    <property type="match status" value="1"/>
</dbReference>
<dbReference type="GO" id="GO:0004054">
    <property type="term" value="F:arginine kinase activity"/>
    <property type="evidence" value="ECO:0007669"/>
    <property type="project" value="UniProtKB-EC"/>
</dbReference>
<feature type="binding site" evidence="8">
    <location>
        <begin position="121"/>
        <end position="125"/>
    </location>
    <ligand>
        <name>ATP</name>
        <dbReference type="ChEBI" id="CHEBI:30616"/>
    </ligand>
</feature>
<dbReference type="FunFam" id="1.10.135.10:FF:000003">
    <property type="entry name" value="Three-domain arginine kinase"/>
    <property type="match status" value="1"/>
</dbReference>
<feature type="binding site" evidence="8">
    <location>
        <position position="184"/>
    </location>
    <ligand>
        <name>ATP</name>
        <dbReference type="ChEBI" id="CHEBI:30616"/>
    </ligand>
</feature>
<evidence type="ECO:0000256" key="3">
    <source>
        <dbReference type="ARBA" id="ARBA00022679"/>
    </source>
</evidence>
<keyword evidence="5 8" id="KW-0418">Kinase</keyword>
<feature type="domain" description="Phosphagen kinase C-terminal" evidence="11">
    <location>
        <begin position="118"/>
        <end position="355"/>
    </location>
</feature>
<evidence type="ECO:0000256" key="8">
    <source>
        <dbReference type="PROSITE-ProRule" id="PRU00843"/>
    </source>
</evidence>
<dbReference type="SUPFAM" id="SSF48034">
    <property type="entry name" value="Guanido kinase N-terminal domain"/>
    <property type="match status" value="1"/>
</dbReference>
<dbReference type="OrthoDB" id="430219at2759"/>
<feature type="binding site" evidence="8">
    <location>
        <begin position="279"/>
        <end position="283"/>
    </location>
    <ligand>
        <name>ATP</name>
        <dbReference type="ChEBI" id="CHEBI:30616"/>
    </ligand>
</feature>
<dbReference type="PROSITE" id="PS00112">
    <property type="entry name" value="PHOSPHAGEN_KINASE"/>
    <property type="match status" value="1"/>
</dbReference>
<evidence type="ECO:0000256" key="5">
    <source>
        <dbReference type="ARBA" id="ARBA00022777"/>
    </source>
</evidence>
<proteinExistence type="evidence at transcript level"/>
<dbReference type="PROSITE" id="PS51510">
    <property type="entry name" value="PHOSPHAGEN_KINASE_C"/>
    <property type="match status" value="1"/>
</dbReference>
<dbReference type="Pfam" id="PF00217">
    <property type="entry name" value="ATP-gua_Ptrans"/>
    <property type="match status" value="1"/>
</dbReference>
<dbReference type="Pfam" id="PF02807">
    <property type="entry name" value="ATP-gua_PtransN"/>
    <property type="match status" value="1"/>
</dbReference>
<feature type="binding site" evidence="8">
    <location>
        <begin position="308"/>
        <end position="313"/>
    </location>
    <ligand>
        <name>ATP</name>
        <dbReference type="ChEBI" id="CHEBI:30616"/>
    </ligand>
</feature>
<keyword evidence="4 8" id="KW-0547">Nucleotide-binding</keyword>
<dbReference type="Gene3D" id="3.30.590.10">
    <property type="entry name" value="Glutamine synthetase/guanido kinase, catalytic domain"/>
    <property type="match status" value="1"/>
</dbReference>
<protein>
    <recommendedName>
        <fullName evidence="2">arginine kinase</fullName>
        <ecNumber evidence="2">2.7.3.3</ecNumber>
    </recommendedName>
</protein>
<dbReference type="RefSeq" id="XP_018901928.1">
    <property type="nucleotide sequence ID" value="XM_019046383.2"/>
</dbReference>
<dbReference type="AlphaFoldDB" id="A0A7S5LJX2"/>
<comment type="similarity">
    <text evidence="1 7 9">Belongs to the ATP:guanido phosphotransferase family.</text>
</comment>
<evidence type="ECO:0000259" key="10">
    <source>
        <dbReference type="PROSITE" id="PS51509"/>
    </source>
</evidence>
<dbReference type="GO" id="GO:0005524">
    <property type="term" value="F:ATP binding"/>
    <property type="evidence" value="ECO:0007669"/>
    <property type="project" value="UniProtKB-UniRule"/>
</dbReference>
<dbReference type="InterPro" id="IPR022413">
    <property type="entry name" value="ATP-guanido_PTrfase_N"/>
</dbReference>
<evidence type="ECO:0000313" key="12">
    <source>
        <dbReference type="EMBL" id="QHB15624.1"/>
    </source>
</evidence>
<evidence type="ECO:0000256" key="4">
    <source>
        <dbReference type="ARBA" id="ARBA00022741"/>
    </source>
</evidence>
<reference evidence="12" key="1">
    <citation type="submission" date="2019-11" db="EMBL/GenBank/DDBJ databases">
        <title>Identification of Saliva Proteins of the Whitefly Bemisia tabaci by Transcriptome and LC-MS/MS Analyses.</title>
        <authorList>
            <person name="Huang H.-J."/>
        </authorList>
    </citation>
    <scope>NUCLEOTIDE SEQUENCE</scope>
</reference>
<feature type="binding site" evidence="8">
    <location>
        <position position="228"/>
    </location>
    <ligand>
        <name>ATP</name>
        <dbReference type="ChEBI" id="CHEBI:30616"/>
    </ligand>
</feature>
<dbReference type="RefSeq" id="XP_072158129.1">
    <property type="nucleotide sequence ID" value="XM_072302028.1"/>
</dbReference>
<dbReference type="Gene3D" id="1.10.135.10">
    <property type="entry name" value="ATP:guanido phosphotransferase, N-terminal domain"/>
    <property type="match status" value="1"/>
</dbReference>
<dbReference type="PANTHER" id="PTHR11547">
    <property type="entry name" value="ARGININE OR CREATINE KINASE"/>
    <property type="match status" value="1"/>
</dbReference>
<dbReference type="CTD" id="39041"/>
<dbReference type="InterPro" id="IPR022415">
    <property type="entry name" value="ATP-guanido_PTrfase_AS"/>
</dbReference>
<dbReference type="GeneID" id="109033664"/>
<evidence type="ECO:0000256" key="1">
    <source>
        <dbReference type="ARBA" id="ARBA00006798"/>
    </source>
</evidence>
<evidence type="ECO:0000256" key="2">
    <source>
        <dbReference type="ARBA" id="ARBA00012230"/>
    </source>
</evidence>